<dbReference type="SUPFAM" id="SSF56235">
    <property type="entry name" value="N-terminal nucleophile aminohydrolases (Ntn hydrolases)"/>
    <property type="match status" value="1"/>
</dbReference>
<dbReference type="AlphaFoldDB" id="A0A512JLZ5"/>
<gene>
    <name evidence="3" type="ORF">MGN01_28320</name>
</gene>
<sequence>MCRFLAYLGEPVFLNELVCAPTHSLVHQSLHATEAKTETNGDGFGIGWYGERQEPGVYRDVCPAWSDENLVNLCSQVRASAFFGHVRASTGTATTRANCHPFAHGRHLFMHNGQIGGYHRIKRGLEALIPDDLYDHRRGTTDSEAIFLLALANGLAEDPIGAMETTFATVRDLMQAAKITEPLRFTALLTDGVTLTAYRWACDGRPPSLYFRESEAGIVVVSEPIDGCREGWQVVPKGATLQATRGHPAIVRKGGDVCRIAA</sequence>
<dbReference type="GO" id="GO:0016740">
    <property type="term" value="F:transferase activity"/>
    <property type="evidence" value="ECO:0007669"/>
    <property type="project" value="UniProtKB-KW"/>
</dbReference>
<feature type="domain" description="Glutamine amidotransferase type-2" evidence="2">
    <location>
        <begin position="2"/>
        <end position="262"/>
    </location>
</feature>
<dbReference type="PANTHER" id="PTHR43187">
    <property type="entry name" value="GLUTAMINE AMIDOTRANSFERASE DUG3-RELATED"/>
    <property type="match status" value="1"/>
</dbReference>
<evidence type="ECO:0000256" key="1">
    <source>
        <dbReference type="ARBA" id="ARBA00022962"/>
    </source>
</evidence>
<dbReference type="InterPro" id="IPR026869">
    <property type="entry name" value="EgtC-like"/>
</dbReference>
<dbReference type="Gene3D" id="3.60.20.10">
    <property type="entry name" value="Glutamine Phosphoribosylpyrophosphate, subunit 1, domain 1"/>
    <property type="match status" value="1"/>
</dbReference>
<name>A0A512JLZ5_9HYPH</name>
<dbReference type="PANTHER" id="PTHR43187:SF1">
    <property type="entry name" value="GLUTAMINE AMIDOTRANSFERASE DUG3-RELATED"/>
    <property type="match status" value="1"/>
</dbReference>
<evidence type="ECO:0000259" key="2">
    <source>
        <dbReference type="PROSITE" id="PS51278"/>
    </source>
</evidence>
<dbReference type="OrthoDB" id="9804310at2"/>
<dbReference type="InterPro" id="IPR029055">
    <property type="entry name" value="Ntn_hydrolases_N"/>
</dbReference>
<reference evidence="3 4" key="1">
    <citation type="submission" date="2019-07" db="EMBL/GenBank/DDBJ databases">
        <title>Whole genome shotgun sequence of Methylobacterium gnaphalii NBRC 107716.</title>
        <authorList>
            <person name="Hosoyama A."/>
            <person name="Uohara A."/>
            <person name="Ohji S."/>
            <person name="Ichikawa N."/>
        </authorList>
    </citation>
    <scope>NUCLEOTIDE SEQUENCE [LARGE SCALE GENOMIC DNA]</scope>
    <source>
        <strain evidence="3 4">NBRC 107716</strain>
    </source>
</reference>
<keyword evidence="4" id="KW-1185">Reference proteome</keyword>
<dbReference type="EMBL" id="BJZV01000015">
    <property type="protein sequence ID" value="GEP10987.1"/>
    <property type="molecule type" value="Genomic_DNA"/>
</dbReference>
<comment type="caution">
    <text evidence="3">The sequence shown here is derived from an EMBL/GenBank/DDBJ whole genome shotgun (WGS) entry which is preliminary data.</text>
</comment>
<dbReference type="PROSITE" id="PS51278">
    <property type="entry name" value="GATASE_TYPE_2"/>
    <property type="match status" value="1"/>
</dbReference>
<dbReference type="Proteomes" id="UP000321750">
    <property type="component" value="Unassembled WGS sequence"/>
</dbReference>
<organism evidence="3 4">
    <name type="scientific">Methylobacterium gnaphalii</name>
    <dbReference type="NCBI Taxonomy" id="1010610"/>
    <lineage>
        <taxon>Bacteria</taxon>
        <taxon>Pseudomonadati</taxon>
        <taxon>Pseudomonadota</taxon>
        <taxon>Alphaproteobacteria</taxon>
        <taxon>Hyphomicrobiales</taxon>
        <taxon>Methylobacteriaceae</taxon>
        <taxon>Methylobacterium</taxon>
    </lineage>
</organism>
<evidence type="ECO:0000313" key="3">
    <source>
        <dbReference type="EMBL" id="GEP10987.1"/>
    </source>
</evidence>
<keyword evidence="3" id="KW-0808">Transferase</keyword>
<evidence type="ECO:0000313" key="4">
    <source>
        <dbReference type="Proteomes" id="UP000321750"/>
    </source>
</evidence>
<dbReference type="InterPro" id="IPR052373">
    <property type="entry name" value="Gamma-glu_amide_hydrolase"/>
</dbReference>
<keyword evidence="1 3" id="KW-0315">Glutamine amidotransferase</keyword>
<protein>
    <submittedName>
        <fullName evidence="3">Class II glutamine amidotransferase</fullName>
    </submittedName>
</protein>
<dbReference type="InterPro" id="IPR017932">
    <property type="entry name" value="GATase_2_dom"/>
</dbReference>
<dbReference type="CDD" id="cd01908">
    <property type="entry name" value="YafJ"/>
    <property type="match status" value="1"/>
</dbReference>
<accession>A0A512JLZ5</accession>
<proteinExistence type="predicted"/>
<dbReference type="Pfam" id="PF13230">
    <property type="entry name" value="GATase_4"/>
    <property type="match status" value="1"/>
</dbReference>
<dbReference type="RefSeq" id="WP_147047332.1">
    <property type="nucleotide sequence ID" value="NZ_BJZV01000015.1"/>
</dbReference>